<dbReference type="GeneID" id="42007306"/>
<comment type="caution">
    <text evidence="1">The sequence shown here is derived from an EMBL/GenBank/DDBJ whole genome shotgun (WGS) entry which is preliminary data.</text>
</comment>
<evidence type="ECO:0008006" key="3">
    <source>
        <dbReference type="Google" id="ProtNLM"/>
    </source>
</evidence>
<proteinExistence type="predicted"/>
<dbReference type="EMBL" id="QEAO01000075">
    <property type="protein sequence ID" value="TPX30333.1"/>
    <property type="molecule type" value="Genomic_DNA"/>
</dbReference>
<dbReference type="Proteomes" id="UP000319731">
    <property type="component" value="Unassembled WGS sequence"/>
</dbReference>
<gene>
    <name evidence="1" type="ORF">SmJEL517_g06083</name>
</gene>
<accession>A0A507BYI1</accession>
<dbReference type="SUPFAM" id="SSF51905">
    <property type="entry name" value="FAD/NAD(P)-binding domain"/>
    <property type="match status" value="1"/>
</dbReference>
<protein>
    <recommendedName>
        <fullName evidence="3">FAD-binding domain-containing protein</fullName>
    </recommendedName>
</protein>
<dbReference type="OrthoDB" id="10016252at2759"/>
<dbReference type="AlphaFoldDB" id="A0A507BYI1"/>
<dbReference type="RefSeq" id="XP_031022014.1">
    <property type="nucleotide sequence ID" value="XM_031172009.1"/>
</dbReference>
<evidence type="ECO:0000313" key="1">
    <source>
        <dbReference type="EMBL" id="TPX30333.1"/>
    </source>
</evidence>
<dbReference type="InterPro" id="IPR036188">
    <property type="entry name" value="FAD/NAD-bd_sf"/>
</dbReference>
<keyword evidence="2" id="KW-1185">Reference proteome</keyword>
<dbReference type="Gene3D" id="3.50.50.60">
    <property type="entry name" value="FAD/NAD(P)-binding domain"/>
    <property type="match status" value="1"/>
</dbReference>
<name>A0A507BYI1_9FUNG</name>
<sequence>MKVVIIGCGPAGLVSALSLLDQNTSPNDFILLENRPVFAHRPQVIGVLAAASASLRRWNVLQKMEAGVSARGGRVSWLWQDHKSDAKVNVSWAETEGEFTGDLHTLTIDQASDDNMYLRNINYSTIGDVERIMLDIVLERGVKIVRGVTTDLVWHKETEKYEVCYTTGSGERISAGIPDLVINCEGASRKLVNQELIPRHGIKITPESPLSAYYVYVNIVFPTDDDRMKAVPPGLYFKKLNSDLLMLPVPKKPEAEQPIWVKLRPDMIQGSNLWKGAPADSTLDWSEGPRSKVIEDFATTQIRDFLETLFSKDLPVNFSLGAMTRPIQVRDTILSKTYAGTNIVCFGDSARTGTFESGSGLNILLTVDTNALKVLLSHLPNNVSAQAFEQYHLALKKNAEGWHRRNRMQFYTPGVPPFVPYAEQYDGPRHFNNYDAFVEGVVKPAMRNKKRSSQPRL</sequence>
<organism evidence="1 2">
    <name type="scientific">Synchytrium microbalum</name>
    <dbReference type="NCBI Taxonomy" id="1806994"/>
    <lineage>
        <taxon>Eukaryota</taxon>
        <taxon>Fungi</taxon>
        <taxon>Fungi incertae sedis</taxon>
        <taxon>Chytridiomycota</taxon>
        <taxon>Chytridiomycota incertae sedis</taxon>
        <taxon>Chytridiomycetes</taxon>
        <taxon>Synchytriales</taxon>
        <taxon>Synchytriaceae</taxon>
        <taxon>Synchytrium</taxon>
    </lineage>
</organism>
<evidence type="ECO:0000313" key="2">
    <source>
        <dbReference type="Proteomes" id="UP000319731"/>
    </source>
</evidence>
<reference evidence="1 2" key="1">
    <citation type="journal article" date="2019" name="Sci. Rep.">
        <title>Comparative genomics of chytrid fungi reveal insights into the obligate biotrophic and pathogenic lifestyle of Synchytrium endobioticum.</title>
        <authorList>
            <person name="van de Vossenberg B.T.L.H."/>
            <person name="Warris S."/>
            <person name="Nguyen H.D.T."/>
            <person name="van Gent-Pelzer M.P.E."/>
            <person name="Joly D.L."/>
            <person name="van de Geest H.C."/>
            <person name="Bonants P.J.M."/>
            <person name="Smith D.S."/>
            <person name="Levesque C.A."/>
            <person name="van der Lee T.A.J."/>
        </authorList>
    </citation>
    <scope>NUCLEOTIDE SEQUENCE [LARGE SCALE GENOMIC DNA]</scope>
    <source>
        <strain evidence="1 2">JEL517</strain>
    </source>
</reference>